<comment type="caution">
    <text evidence="2">The sequence shown here is derived from an EMBL/GenBank/DDBJ whole genome shotgun (WGS) entry which is preliminary data.</text>
</comment>
<dbReference type="InterPro" id="IPR010610">
    <property type="entry name" value="EryCIII-like_C"/>
</dbReference>
<proteinExistence type="predicted"/>
<dbReference type="Pfam" id="PF06722">
    <property type="entry name" value="EryCIII-like_C"/>
    <property type="match status" value="1"/>
</dbReference>
<keyword evidence="3" id="KW-1185">Reference proteome</keyword>
<dbReference type="Proteomes" id="UP000624325">
    <property type="component" value="Unassembled WGS sequence"/>
</dbReference>
<keyword evidence="2" id="KW-0808">Transferase</keyword>
<dbReference type="CDD" id="cd03784">
    <property type="entry name" value="GT1_Gtf-like"/>
    <property type="match status" value="1"/>
</dbReference>
<dbReference type="SUPFAM" id="SSF53756">
    <property type="entry name" value="UDP-Glycosyltransferase/glycogen phosphorylase"/>
    <property type="match status" value="1"/>
</dbReference>
<dbReference type="EMBL" id="BONC01000017">
    <property type="protein sequence ID" value="GIF56827.1"/>
    <property type="molecule type" value="Genomic_DNA"/>
</dbReference>
<sequence length="425" mass="45319">MSSVLLCSSPVHGHVAPLLGVASHLVATGHRVRFLTGARYRDAVAGTGADFLSLPAAADFDDTALDREFPARNDYTGLDRLRYDLREVFLRPMPEQVAAVDAALAAESTDAVLAEMLFFGAAALTQRPRTSRPTVVSLGIVPLSLRSRHTAPFGLGLHPMPGPVGRLRNGLLNVAMEKVVFGSVHRYAQRVHQAATGRRLSGFVLDWPSWTDAVVQFTVPGFEYPRPDRDHHVHFVGPVSRGGFDQPLPSWWGDLSAGRPVVHVTQGTIANQDYSALIRPTIDALADDDVLVVVSTGGRPVETLDGPLPANVRVASYLPYDLLLPLTDVMVTNGGYGGVQFALRHGVPLVVAGTTEDKVEVSARVAWSGVGVNLKTDNPTSAAVGAAVRTVLTHPDYRKSAERIGAEILAAPGLAGLEAVIATPR</sequence>
<dbReference type="GO" id="GO:0016740">
    <property type="term" value="F:transferase activity"/>
    <property type="evidence" value="ECO:0007669"/>
    <property type="project" value="UniProtKB-KW"/>
</dbReference>
<reference evidence="2 3" key="1">
    <citation type="submission" date="2021-01" db="EMBL/GenBank/DDBJ databases">
        <title>Whole genome shotgun sequence of Asanoa iriomotensis NBRC 100142.</title>
        <authorList>
            <person name="Komaki H."/>
            <person name="Tamura T."/>
        </authorList>
    </citation>
    <scope>NUCLEOTIDE SEQUENCE [LARGE SCALE GENOMIC DNA]</scope>
    <source>
        <strain evidence="2 3">NBRC 100142</strain>
    </source>
</reference>
<accession>A0ABQ4C215</accession>
<protein>
    <submittedName>
        <fullName evidence="2">Glycosyl transferase</fullName>
    </submittedName>
</protein>
<gene>
    <name evidence="2" type="ORF">Air01nite_29220</name>
</gene>
<evidence type="ECO:0000313" key="2">
    <source>
        <dbReference type="EMBL" id="GIF56827.1"/>
    </source>
</evidence>
<name>A0ABQ4C215_9ACTN</name>
<dbReference type="PANTHER" id="PTHR48050:SF13">
    <property type="entry name" value="STEROL 3-BETA-GLUCOSYLTRANSFERASE UGT80A2"/>
    <property type="match status" value="1"/>
</dbReference>
<dbReference type="InterPro" id="IPR050426">
    <property type="entry name" value="Glycosyltransferase_28"/>
</dbReference>
<feature type="domain" description="Erythromycin biosynthesis protein CIII-like C-terminal" evidence="1">
    <location>
        <begin position="281"/>
        <end position="412"/>
    </location>
</feature>
<dbReference type="RefSeq" id="WP_203702769.1">
    <property type="nucleotide sequence ID" value="NZ_BAAALU010000004.1"/>
</dbReference>
<dbReference type="PANTHER" id="PTHR48050">
    <property type="entry name" value="STEROL 3-BETA-GLUCOSYLTRANSFERASE"/>
    <property type="match status" value="1"/>
</dbReference>
<dbReference type="Gene3D" id="3.40.50.2000">
    <property type="entry name" value="Glycogen Phosphorylase B"/>
    <property type="match status" value="2"/>
</dbReference>
<dbReference type="InterPro" id="IPR002213">
    <property type="entry name" value="UDP_glucos_trans"/>
</dbReference>
<organism evidence="2 3">
    <name type="scientific">Asanoa iriomotensis</name>
    <dbReference type="NCBI Taxonomy" id="234613"/>
    <lineage>
        <taxon>Bacteria</taxon>
        <taxon>Bacillati</taxon>
        <taxon>Actinomycetota</taxon>
        <taxon>Actinomycetes</taxon>
        <taxon>Micromonosporales</taxon>
        <taxon>Micromonosporaceae</taxon>
        <taxon>Asanoa</taxon>
    </lineage>
</organism>
<evidence type="ECO:0000313" key="3">
    <source>
        <dbReference type="Proteomes" id="UP000624325"/>
    </source>
</evidence>
<evidence type="ECO:0000259" key="1">
    <source>
        <dbReference type="Pfam" id="PF06722"/>
    </source>
</evidence>